<dbReference type="GO" id="GO:0008168">
    <property type="term" value="F:methyltransferase activity"/>
    <property type="evidence" value="ECO:0007669"/>
    <property type="project" value="InterPro"/>
</dbReference>
<feature type="region of interest" description="Disordered" evidence="1">
    <location>
        <begin position="41"/>
        <end position="64"/>
    </location>
</feature>
<accession>M0B308</accession>
<evidence type="ECO:0000313" key="3">
    <source>
        <dbReference type="Proteomes" id="UP000011591"/>
    </source>
</evidence>
<protein>
    <recommendedName>
        <fullName evidence="4">Methyltransferase</fullName>
    </recommendedName>
</protein>
<gene>
    <name evidence="2" type="ORF">C480_10500</name>
</gene>
<evidence type="ECO:0008006" key="4">
    <source>
        <dbReference type="Google" id="ProtNLM"/>
    </source>
</evidence>
<dbReference type="EMBL" id="AOIP01000026">
    <property type="protein sequence ID" value="ELZ05306.1"/>
    <property type="molecule type" value="Genomic_DNA"/>
</dbReference>
<evidence type="ECO:0000313" key="2">
    <source>
        <dbReference type="EMBL" id="ELZ05306.1"/>
    </source>
</evidence>
<name>M0B308_9EURY</name>
<dbReference type="InterPro" id="IPR029063">
    <property type="entry name" value="SAM-dependent_MTases_sf"/>
</dbReference>
<dbReference type="GO" id="GO:0003676">
    <property type="term" value="F:nucleic acid binding"/>
    <property type="evidence" value="ECO:0007669"/>
    <property type="project" value="InterPro"/>
</dbReference>
<dbReference type="PROSITE" id="PS00092">
    <property type="entry name" value="N6_MTASE"/>
    <property type="match status" value="1"/>
</dbReference>
<organism evidence="2 3">
    <name type="scientific">Natrialba aegyptia DSM 13077</name>
    <dbReference type="NCBI Taxonomy" id="1227491"/>
    <lineage>
        <taxon>Archaea</taxon>
        <taxon>Methanobacteriati</taxon>
        <taxon>Methanobacteriota</taxon>
        <taxon>Stenosarchaea group</taxon>
        <taxon>Halobacteria</taxon>
        <taxon>Halobacteriales</taxon>
        <taxon>Natrialbaceae</taxon>
        <taxon>Natrialba</taxon>
    </lineage>
</organism>
<evidence type="ECO:0000256" key="1">
    <source>
        <dbReference type="SAM" id="MobiDB-lite"/>
    </source>
</evidence>
<dbReference type="GO" id="GO:0032259">
    <property type="term" value="P:methylation"/>
    <property type="evidence" value="ECO:0007669"/>
    <property type="project" value="InterPro"/>
</dbReference>
<comment type="caution">
    <text evidence="2">The sequence shown here is derived from an EMBL/GenBank/DDBJ whole genome shotgun (WGS) entry which is preliminary data.</text>
</comment>
<dbReference type="InterPro" id="IPR002052">
    <property type="entry name" value="DNA_methylase_N6_adenine_CS"/>
</dbReference>
<dbReference type="AlphaFoldDB" id="M0B308"/>
<keyword evidence="3" id="KW-1185">Reference proteome</keyword>
<sequence>MNCPHCDSSEVEHRTYNSEVDRSVYKCRSCGRRFRADDDGVRADGGKVGNGTERSGNSSGGMERFEAVDEIVPNGGRDRDGSHRTLGRWTFEYTPAREFVEDRLEGRVLNACAGRTLLEHDDEIVRNDLNPDREADLHVDVCEIADHFVPGEFDTVVFDPPFDDHQADDKYDGLRADGVLEAFGEFAKLVRPKGRVITFGWNSWGMSSIDAFEREETVLLQRGPCLRDVIVTVDRRTNHSITVKRSGNDRTLHTETEQS</sequence>
<dbReference type="SUPFAM" id="SSF53335">
    <property type="entry name" value="S-adenosyl-L-methionine-dependent methyltransferases"/>
    <property type="match status" value="1"/>
</dbReference>
<proteinExistence type="predicted"/>
<reference evidence="2 3" key="1">
    <citation type="journal article" date="2014" name="PLoS Genet.">
        <title>Phylogenetically driven sequencing of extremely halophilic archaea reveals strategies for static and dynamic osmo-response.</title>
        <authorList>
            <person name="Becker E.A."/>
            <person name="Seitzer P.M."/>
            <person name="Tritt A."/>
            <person name="Larsen D."/>
            <person name="Krusor M."/>
            <person name="Yao A.I."/>
            <person name="Wu D."/>
            <person name="Madern D."/>
            <person name="Eisen J.A."/>
            <person name="Darling A.E."/>
            <person name="Facciotti M.T."/>
        </authorList>
    </citation>
    <scope>NUCLEOTIDE SEQUENCE [LARGE SCALE GENOMIC DNA]</scope>
    <source>
        <strain evidence="2 3">DSM 13077</strain>
    </source>
</reference>
<dbReference type="Proteomes" id="UP000011591">
    <property type="component" value="Unassembled WGS sequence"/>
</dbReference>
<dbReference type="Gene3D" id="3.40.50.150">
    <property type="entry name" value="Vaccinia Virus protein VP39"/>
    <property type="match status" value="1"/>
</dbReference>